<evidence type="ECO:0000313" key="7">
    <source>
        <dbReference type="Proteomes" id="UP000622552"/>
    </source>
</evidence>
<dbReference type="Proteomes" id="UP000622552">
    <property type="component" value="Unassembled WGS sequence"/>
</dbReference>
<dbReference type="Pfam" id="PF00561">
    <property type="entry name" value="Abhydrolase_1"/>
    <property type="match status" value="1"/>
</dbReference>
<feature type="domain" description="AB hydrolase-1" evidence="4">
    <location>
        <begin position="92"/>
        <end position="276"/>
    </location>
</feature>
<feature type="signal peptide" evidence="3">
    <location>
        <begin position="1"/>
        <end position="30"/>
    </location>
</feature>
<protein>
    <submittedName>
        <fullName evidence="6">Pimeloyl-ACP methyl ester carboxylesterase</fullName>
    </submittedName>
</protein>
<keyword evidence="7" id="KW-1185">Reference proteome</keyword>
<organism evidence="6 7">
    <name type="scientific">Longispora fulva</name>
    <dbReference type="NCBI Taxonomy" id="619741"/>
    <lineage>
        <taxon>Bacteria</taxon>
        <taxon>Bacillati</taxon>
        <taxon>Actinomycetota</taxon>
        <taxon>Actinomycetes</taxon>
        <taxon>Micromonosporales</taxon>
        <taxon>Micromonosporaceae</taxon>
        <taxon>Longispora</taxon>
    </lineage>
</organism>
<keyword evidence="3" id="KW-0732">Signal</keyword>
<dbReference type="InterPro" id="IPR013595">
    <property type="entry name" value="Pept_S33_TAP-like_C"/>
</dbReference>
<dbReference type="GO" id="GO:0016787">
    <property type="term" value="F:hydrolase activity"/>
    <property type="evidence" value="ECO:0007669"/>
    <property type="project" value="UniProtKB-KW"/>
</dbReference>
<dbReference type="InterPro" id="IPR000073">
    <property type="entry name" value="AB_hydrolase_1"/>
</dbReference>
<dbReference type="PANTHER" id="PTHR43248">
    <property type="entry name" value="2-SUCCINYL-6-HYDROXY-2,4-CYCLOHEXADIENE-1-CARBOXYLATE SYNTHASE"/>
    <property type="match status" value="1"/>
</dbReference>
<evidence type="ECO:0000256" key="1">
    <source>
        <dbReference type="ARBA" id="ARBA00010088"/>
    </source>
</evidence>
<evidence type="ECO:0000313" key="6">
    <source>
        <dbReference type="EMBL" id="MBG6141807.1"/>
    </source>
</evidence>
<accession>A0A8J7KUF6</accession>
<dbReference type="InterPro" id="IPR029058">
    <property type="entry name" value="AB_hydrolase_fold"/>
</dbReference>
<sequence length="518" mass="56040">MTPFTRLRMAAGTALAAVAATLAVTSPAGAVAEAPPAQTLTWSTCADGYECATAAAPLDYDRPRGEQISLSMIRMPATDPAHRIGSLFVNFGGPGASGVDRLQWRGHWDWLFSPELRARFDVVSWDTRGVGRSTAIRCFETKAEQETYFNAVPAFPATAAQEPAFYAQAADLTTRCKERGGDLINHLSTANTARDLDVMRRAVGDDKLSYLGLSYGTHVGATYANLFPTKFRALVLDGALDFAGSATGHGIEGFTKPIDTRQDVPRGMAETFDQFLTQCEAAGPDRCAFAKGGSPKDRFKALTDRARVAPIVLDGESWSYTTIISSVGGNLAHPAWWKDLATLLDRLANVQPAAAKSLLAARPAKPLLGEQYLDNRSEAYFAINCTDSVVPRNNATYSRLADPEDQRVPYFGRTGVFDYQPCATWPGHDTDRFMGPWNRWTPAPILVVNNRYDPATPLHGAQDGTAELANAQLMVIEGAGHTGMYVPSTCGEKAKRDYLFTGVLPPKNLVCAADNSPF</sequence>
<evidence type="ECO:0000259" key="4">
    <source>
        <dbReference type="Pfam" id="PF00561"/>
    </source>
</evidence>
<gene>
    <name evidence="6" type="ORF">IW245_008001</name>
</gene>
<dbReference type="EMBL" id="JADOUF010000001">
    <property type="protein sequence ID" value="MBG6141807.1"/>
    <property type="molecule type" value="Genomic_DNA"/>
</dbReference>
<proteinExistence type="inferred from homology"/>
<keyword evidence="2" id="KW-0378">Hydrolase</keyword>
<dbReference type="SUPFAM" id="SSF53474">
    <property type="entry name" value="alpha/beta-Hydrolases"/>
    <property type="match status" value="1"/>
</dbReference>
<evidence type="ECO:0000256" key="3">
    <source>
        <dbReference type="SAM" id="SignalP"/>
    </source>
</evidence>
<comment type="caution">
    <text evidence="6">The sequence shown here is derived from an EMBL/GenBank/DDBJ whole genome shotgun (WGS) entry which is preliminary data.</text>
</comment>
<comment type="similarity">
    <text evidence="1">Belongs to the peptidase S33 family.</text>
</comment>
<evidence type="ECO:0000256" key="2">
    <source>
        <dbReference type="ARBA" id="ARBA00022801"/>
    </source>
</evidence>
<name>A0A8J7KUF6_9ACTN</name>
<dbReference type="InterPro" id="IPR051601">
    <property type="entry name" value="Serine_prot/Carboxylest_S33"/>
</dbReference>
<dbReference type="RefSeq" id="WP_197008178.1">
    <property type="nucleotide sequence ID" value="NZ_BONS01000013.1"/>
</dbReference>
<dbReference type="Pfam" id="PF08386">
    <property type="entry name" value="Abhydrolase_4"/>
    <property type="match status" value="1"/>
</dbReference>
<reference evidence="6" key="1">
    <citation type="submission" date="2020-11" db="EMBL/GenBank/DDBJ databases">
        <title>Sequencing the genomes of 1000 actinobacteria strains.</title>
        <authorList>
            <person name="Klenk H.-P."/>
        </authorList>
    </citation>
    <scope>NUCLEOTIDE SEQUENCE</scope>
    <source>
        <strain evidence="6">DSM 45356</strain>
    </source>
</reference>
<dbReference type="Gene3D" id="3.40.50.1820">
    <property type="entry name" value="alpha/beta hydrolase"/>
    <property type="match status" value="1"/>
</dbReference>
<evidence type="ECO:0000259" key="5">
    <source>
        <dbReference type="Pfam" id="PF08386"/>
    </source>
</evidence>
<feature type="chain" id="PRO_5035259925" evidence="3">
    <location>
        <begin position="31"/>
        <end position="518"/>
    </location>
</feature>
<feature type="domain" description="Peptidase S33 tripeptidyl aminopeptidase-like C-terminal" evidence="5">
    <location>
        <begin position="409"/>
        <end position="511"/>
    </location>
</feature>
<dbReference type="PANTHER" id="PTHR43248:SF25">
    <property type="entry name" value="AB HYDROLASE-1 DOMAIN-CONTAINING PROTEIN-RELATED"/>
    <property type="match status" value="1"/>
</dbReference>
<dbReference type="AlphaFoldDB" id="A0A8J7KUF6"/>